<proteinExistence type="predicted"/>
<dbReference type="AlphaFoldDB" id="A0A972NLC5"/>
<dbReference type="RefSeq" id="WP_172161801.1">
    <property type="nucleotide sequence ID" value="NZ_WOEZ01000037.1"/>
</dbReference>
<comment type="caution">
    <text evidence="1">The sequence shown here is derived from an EMBL/GenBank/DDBJ whole genome shotgun (WGS) entry which is preliminary data.</text>
</comment>
<protein>
    <submittedName>
        <fullName evidence="1">Uncharacterized protein</fullName>
    </submittedName>
</protein>
<reference evidence="1 2" key="1">
    <citation type="submission" date="2019-11" db="EMBL/GenBank/DDBJ databases">
        <title>Metabolism of dissolved organic matter in forest soils.</title>
        <authorList>
            <person name="Cyle K.T."/>
            <person name="Wilhelm R.C."/>
            <person name="Martinez C.E."/>
        </authorList>
    </citation>
    <scope>NUCLEOTIDE SEQUENCE [LARGE SCALE GENOMIC DNA]</scope>
    <source>
        <strain evidence="1 2">5N</strain>
    </source>
</reference>
<sequence>MSTAVQIGSPQGAMRQRVIGIDSALAAFNRRARICTFVVFRGHPLFVKGYDELESYPAER</sequence>
<evidence type="ECO:0000313" key="1">
    <source>
        <dbReference type="EMBL" id="NPT54383.1"/>
    </source>
</evidence>
<dbReference type="Proteomes" id="UP000655523">
    <property type="component" value="Unassembled WGS sequence"/>
</dbReference>
<organism evidence="1 2">
    <name type="scientific">Paraburkholderia elongata</name>
    <dbReference type="NCBI Taxonomy" id="2675747"/>
    <lineage>
        <taxon>Bacteria</taxon>
        <taxon>Pseudomonadati</taxon>
        <taxon>Pseudomonadota</taxon>
        <taxon>Betaproteobacteria</taxon>
        <taxon>Burkholderiales</taxon>
        <taxon>Burkholderiaceae</taxon>
        <taxon>Paraburkholderia</taxon>
    </lineage>
</organism>
<dbReference type="EMBL" id="WOEZ01000037">
    <property type="protein sequence ID" value="NPT54383.1"/>
    <property type="molecule type" value="Genomic_DNA"/>
</dbReference>
<name>A0A972NLC5_9BURK</name>
<evidence type="ECO:0000313" key="2">
    <source>
        <dbReference type="Proteomes" id="UP000655523"/>
    </source>
</evidence>
<keyword evidence="2" id="KW-1185">Reference proteome</keyword>
<gene>
    <name evidence="1" type="ORF">GNZ13_07105</name>
</gene>
<accession>A0A972NLC5</accession>